<evidence type="ECO:0008006" key="7">
    <source>
        <dbReference type="Google" id="ProtNLM"/>
    </source>
</evidence>
<dbReference type="STRING" id="246404.A0A507FRU2"/>
<keyword evidence="6" id="KW-1185">Reference proteome</keyword>
<comment type="similarity">
    <text evidence="1">Belongs to the IF-3 family.</text>
</comment>
<dbReference type="PANTHER" id="PTHR10938:SF0">
    <property type="entry name" value="TRANSLATION INITIATION FACTOR IF-3, MITOCHONDRIAL"/>
    <property type="match status" value="1"/>
</dbReference>
<evidence type="ECO:0000256" key="2">
    <source>
        <dbReference type="ARBA" id="ARBA00022540"/>
    </source>
</evidence>
<proteinExistence type="inferred from homology"/>
<keyword evidence="2" id="KW-0396">Initiation factor</keyword>
<keyword evidence="3" id="KW-0648">Protein biosynthesis</keyword>
<protein>
    <recommendedName>
        <fullName evidence="7">Translation initiation factor 3 N-terminal domain-containing protein</fullName>
    </recommendedName>
</protein>
<feature type="compositionally biased region" description="Low complexity" evidence="4">
    <location>
        <begin position="180"/>
        <end position="192"/>
    </location>
</feature>
<organism evidence="5 6">
    <name type="scientific">Chytriomyces confervae</name>
    <dbReference type="NCBI Taxonomy" id="246404"/>
    <lineage>
        <taxon>Eukaryota</taxon>
        <taxon>Fungi</taxon>
        <taxon>Fungi incertae sedis</taxon>
        <taxon>Chytridiomycota</taxon>
        <taxon>Chytridiomycota incertae sedis</taxon>
        <taxon>Chytridiomycetes</taxon>
        <taxon>Chytridiales</taxon>
        <taxon>Chytriomycetaceae</taxon>
        <taxon>Chytriomyces</taxon>
    </lineage>
</organism>
<dbReference type="PANTHER" id="PTHR10938">
    <property type="entry name" value="TRANSLATION INITIATION FACTOR IF-3"/>
    <property type="match status" value="1"/>
</dbReference>
<dbReference type="GO" id="GO:0003743">
    <property type="term" value="F:translation initiation factor activity"/>
    <property type="evidence" value="ECO:0007669"/>
    <property type="project" value="UniProtKB-KW"/>
</dbReference>
<dbReference type="Gene3D" id="3.30.110.10">
    <property type="entry name" value="Translation initiation factor 3 (IF-3), C-terminal domain"/>
    <property type="match status" value="1"/>
</dbReference>
<feature type="compositionally biased region" description="Low complexity" evidence="4">
    <location>
        <begin position="237"/>
        <end position="247"/>
    </location>
</feature>
<evidence type="ECO:0000313" key="6">
    <source>
        <dbReference type="Proteomes" id="UP000320333"/>
    </source>
</evidence>
<dbReference type="InterPro" id="IPR036788">
    <property type="entry name" value="T_IF-3_C_sf"/>
</dbReference>
<name>A0A507FRU2_9FUNG</name>
<dbReference type="InterPro" id="IPR001288">
    <property type="entry name" value="Translation_initiation_fac_3"/>
</dbReference>
<dbReference type="OrthoDB" id="21573at2759"/>
<dbReference type="EMBL" id="QEAP01000005">
    <property type="protein sequence ID" value="TPX78320.1"/>
    <property type="molecule type" value="Genomic_DNA"/>
</dbReference>
<dbReference type="GO" id="GO:0043022">
    <property type="term" value="F:ribosome binding"/>
    <property type="evidence" value="ECO:0007669"/>
    <property type="project" value="TreeGrafter"/>
</dbReference>
<evidence type="ECO:0000256" key="3">
    <source>
        <dbReference type="ARBA" id="ARBA00022917"/>
    </source>
</evidence>
<dbReference type="Proteomes" id="UP000320333">
    <property type="component" value="Unassembled WGS sequence"/>
</dbReference>
<sequence>MNMLWTRTGRICATLGRPTPPVASLLRAMPTRQNTRAYARAAAAAAASTNTIPYETVQVIGVGPKAKSSGPVSIQAAHDMAKQAGSAYQLVLADANKVPPLCRIVLALDTATILAAAAQAQKLLSVPDEHRNVGLLALTKEVRVISQTGSAVGVMPTQDALKLLKKGQDLILVGALPSATSTSTESSNAESAKPSADETKERKMKLPQPPACKIVDLFELAEAVELGKRAYRASRHAAAPTSSTSDPTPGPAAPAPKNHKNQVKDIEVKSHITPNDLKIKMKKCAELLRKGYSVQIKLNENAQQSPKKVAALLAQIKAGVTDAGVTNFDLTEIAKQASKDIPGAVEEEETQKSRYMLRKK</sequence>
<feature type="region of interest" description="Disordered" evidence="4">
    <location>
        <begin position="235"/>
        <end position="264"/>
    </location>
</feature>
<reference evidence="5 6" key="1">
    <citation type="journal article" date="2019" name="Sci. Rep.">
        <title>Comparative genomics of chytrid fungi reveal insights into the obligate biotrophic and pathogenic lifestyle of Synchytrium endobioticum.</title>
        <authorList>
            <person name="van de Vossenberg B.T.L.H."/>
            <person name="Warris S."/>
            <person name="Nguyen H.D.T."/>
            <person name="van Gent-Pelzer M.P.E."/>
            <person name="Joly D.L."/>
            <person name="van de Geest H.C."/>
            <person name="Bonants P.J.M."/>
            <person name="Smith D.S."/>
            <person name="Levesque C.A."/>
            <person name="van der Lee T.A.J."/>
        </authorList>
    </citation>
    <scope>NUCLEOTIDE SEQUENCE [LARGE SCALE GENOMIC DNA]</scope>
    <source>
        <strain evidence="5 6">CBS 675.73</strain>
    </source>
</reference>
<accession>A0A507FRU2</accession>
<evidence type="ECO:0000256" key="4">
    <source>
        <dbReference type="SAM" id="MobiDB-lite"/>
    </source>
</evidence>
<gene>
    <name evidence="5" type="ORF">CcCBS67573_g00404</name>
</gene>
<evidence type="ECO:0000313" key="5">
    <source>
        <dbReference type="EMBL" id="TPX78320.1"/>
    </source>
</evidence>
<feature type="region of interest" description="Disordered" evidence="4">
    <location>
        <begin position="180"/>
        <end position="207"/>
    </location>
</feature>
<dbReference type="GO" id="GO:0032790">
    <property type="term" value="P:ribosome disassembly"/>
    <property type="evidence" value="ECO:0007669"/>
    <property type="project" value="TreeGrafter"/>
</dbReference>
<comment type="caution">
    <text evidence="5">The sequence shown here is derived from an EMBL/GenBank/DDBJ whole genome shotgun (WGS) entry which is preliminary data.</text>
</comment>
<dbReference type="SUPFAM" id="SSF55200">
    <property type="entry name" value="Translation initiation factor IF3, C-terminal domain"/>
    <property type="match status" value="1"/>
</dbReference>
<dbReference type="AlphaFoldDB" id="A0A507FRU2"/>
<evidence type="ECO:0000256" key="1">
    <source>
        <dbReference type="ARBA" id="ARBA00005439"/>
    </source>
</evidence>